<dbReference type="SUPFAM" id="SSF57603">
    <property type="entry name" value="FnI-like domain"/>
    <property type="match status" value="1"/>
</dbReference>
<keyword evidence="1" id="KW-0732">Signal</keyword>
<gene>
    <name evidence="2" type="ORF">PUN28_007323</name>
</gene>
<comment type="caution">
    <text evidence="2">The sequence shown here is derived from an EMBL/GenBank/DDBJ whole genome shotgun (WGS) entry which is preliminary data.</text>
</comment>
<protein>
    <recommendedName>
        <fullName evidence="4">Kielin/chordin-like protein</fullName>
    </recommendedName>
</protein>
<feature type="chain" id="PRO_5043632297" description="Kielin/chordin-like protein" evidence="1">
    <location>
        <begin position="20"/>
        <end position="235"/>
    </location>
</feature>
<evidence type="ECO:0008006" key="4">
    <source>
        <dbReference type="Google" id="ProtNLM"/>
    </source>
</evidence>
<keyword evidence="3" id="KW-1185">Reference proteome</keyword>
<sequence length="235" mass="25691">MMLLRMLLLIGYLLRCHVARSIAAPAKATSQTLLNEIDVTLRDDGDDDVTTEEPLLKKCIVDGNFYSHSQTIPSYDTNSHCLCVVGEVYCWWQNYNSNTASSPDPSSPRSTAVESNYTSSLGMGTDIVDGFKASGNFDSANQQRKEVNVASSSTSSAPTVCVVMGREYRQGEALPHSTGNCVECSCGTEGRIECSPKDCVALRPEILVAPDKPEVPDGDFEVFNLARDWDINENF</sequence>
<proteinExistence type="predicted"/>
<organism evidence="2 3">
    <name type="scientific">Cardiocondyla obscurior</name>
    <dbReference type="NCBI Taxonomy" id="286306"/>
    <lineage>
        <taxon>Eukaryota</taxon>
        <taxon>Metazoa</taxon>
        <taxon>Ecdysozoa</taxon>
        <taxon>Arthropoda</taxon>
        <taxon>Hexapoda</taxon>
        <taxon>Insecta</taxon>
        <taxon>Pterygota</taxon>
        <taxon>Neoptera</taxon>
        <taxon>Endopterygota</taxon>
        <taxon>Hymenoptera</taxon>
        <taxon>Apocrita</taxon>
        <taxon>Aculeata</taxon>
        <taxon>Formicoidea</taxon>
        <taxon>Formicidae</taxon>
        <taxon>Myrmicinae</taxon>
        <taxon>Cardiocondyla</taxon>
    </lineage>
</organism>
<reference evidence="2 3" key="1">
    <citation type="submission" date="2023-03" db="EMBL/GenBank/DDBJ databases">
        <title>High recombination rates correlate with genetic variation in Cardiocondyla obscurior ants.</title>
        <authorList>
            <person name="Errbii M."/>
        </authorList>
    </citation>
    <scope>NUCLEOTIDE SEQUENCE [LARGE SCALE GENOMIC DNA]</scope>
    <source>
        <strain evidence="2">Alpha-2009</strain>
        <tissue evidence="2">Whole body</tissue>
    </source>
</reference>
<dbReference type="EMBL" id="JADYXP020000006">
    <property type="protein sequence ID" value="KAL0122535.1"/>
    <property type="molecule type" value="Genomic_DNA"/>
</dbReference>
<accession>A0AAW2G7U1</accession>
<name>A0AAW2G7U1_9HYME</name>
<dbReference type="AlphaFoldDB" id="A0AAW2G7U1"/>
<dbReference type="Proteomes" id="UP001430953">
    <property type="component" value="Unassembled WGS sequence"/>
</dbReference>
<evidence type="ECO:0000313" key="2">
    <source>
        <dbReference type="EMBL" id="KAL0122535.1"/>
    </source>
</evidence>
<evidence type="ECO:0000313" key="3">
    <source>
        <dbReference type="Proteomes" id="UP001430953"/>
    </source>
</evidence>
<feature type="signal peptide" evidence="1">
    <location>
        <begin position="1"/>
        <end position="19"/>
    </location>
</feature>
<evidence type="ECO:0000256" key="1">
    <source>
        <dbReference type="SAM" id="SignalP"/>
    </source>
</evidence>